<reference evidence="2" key="1">
    <citation type="submission" date="2017-03" db="EMBL/GenBank/DDBJ databases">
        <title>Phytopthora megakarya and P. palmivora, two closely related causual agents of cacao black pod achieved similar genome size and gene model numbers by different mechanisms.</title>
        <authorList>
            <person name="Ali S."/>
            <person name="Shao J."/>
            <person name="Larry D.J."/>
            <person name="Kronmiller B."/>
            <person name="Shen D."/>
            <person name="Strem M.D."/>
            <person name="Melnick R.L."/>
            <person name="Guiltinan M.J."/>
            <person name="Tyler B.M."/>
            <person name="Meinhardt L.W."/>
            <person name="Bailey B.A."/>
        </authorList>
    </citation>
    <scope>NUCLEOTIDE SEQUENCE [LARGE SCALE GENOMIC DNA]</scope>
    <source>
        <strain evidence="2">zdho120</strain>
    </source>
</reference>
<dbReference type="EMBL" id="NBNE01001726">
    <property type="protein sequence ID" value="OWZ12889.1"/>
    <property type="molecule type" value="Genomic_DNA"/>
</dbReference>
<keyword evidence="1" id="KW-0695">RNA-directed DNA polymerase</keyword>
<accession>A0A225W6U6</accession>
<dbReference type="GO" id="GO:0003964">
    <property type="term" value="F:RNA-directed DNA polymerase activity"/>
    <property type="evidence" value="ECO:0007669"/>
    <property type="project" value="UniProtKB-KW"/>
</dbReference>
<dbReference type="PANTHER" id="PTHR45643">
    <property type="entry name" value="REVERSE TRANSCRIPTASE"/>
    <property type="match status" value="1"/>
</dbReference>
<evidence type="ECO:0000313" key="2">
    <source>
        <dbReference type="Proteomes" id="UP000198211"/>
    </source>
</evidence>
<sequence>MAYPTNVKGLRRFLGLATYLHKYADNYAGTITILLHLLKKEAAWSWTAGCQQAFDAVMLGLTEALISAVTDQDHYAVKTIDANRIDVARTYTPSSAAYAHDANAKRLIEFLFTPSVKERWKLTLRLRANAHRYRVHDSLLFTALLTAMRTALSCQMIITCAPGSCMSVMKSIQQDIRDTYTGTPVQIDTQERKYLRYMSAHEVCTSLTGSCSITADSIQVFESVLITFVFDFLRDSRRDTGIVVFLPLQQDKASRCCRSGDDLRTNGTSFSSTWCSSIMACPATLCRNAIRALRCVSG</sequence>
<comment type="caution">
    <text evidence="1">The sequence shown here is derived from an EMBL/GenBank/DDBJ whole genome shotgun (WGS) entry which is preliminary data.</text>
</comment>
<dbReference type="InterPro" id="IPR043128">
    <property type="entry name" value="Rev_trsase/Diguanyl_cyclase"/>
</dbReference>
<dbReference type="OrthoDB" id="1938712at2759"/>
<dbReference type="AlphaFoldDB" id="A0A225W6U6"/>
<organism evidence="1 2">
    <name type="scientific">Phytophthora megakarya</name>
    <dbReference type="NCBI Taxonomy" id="4795"/>
    <lineage>
        <taxon>Eukaryota</taxon>
        <taxon>Sar</taxon>
        <taxon>Stramenopiles</taxon>
        <taxon>Oomycota</taxon>
        <taxon>Peronosporomycetes</taxon>
        <taxon>Peronosporales</taxon>
        <taxon>Peronosporaceae</taxon>
        <taxon>Phytophthora</taxon>
    </lineage>
</organism>
<dbReference type="PANTHER" id="PTHR45643:SF1">
    <property type="entry name" value="CHROMO DOMAIN-CONTAINING PROTEIN"/>
    <property type="match status" value="1"/>
</dbReference>
<keyword evidence="1" id="KW-0808">Transferase</keyword>
<name>A0A225W6U6_9STRA</name>
<proteinExistence type="predicted"/>
<evidence type="ECO:0000313" key="1">
    <source>
        <dbReference type="EMBL" id="OWZ12889.1"/>
    </source>
</evidence>
<dbReference type="SUPFAM" id="SSF56672">
    <property type="entry name" value="DNA/RNA polymerases"/>
    <property type="match status" value="1"/>
</dbReference>
<protein>
    <submittedName>
        <fullName evidence="1">Reverse transcriptase</fullName>
    </submittedName>
</protein>
<dbReference type="Proteomes" id="UP000198211">
    <property type="component" value="Unassembled WGS sequence"/>
</dbReference>
<keyword evidence="2" id="KW-1185">Reference proteome</keyword>
<gene>
    <name evidence="1" type="ORF">PHMEG_00013879</name>
</gene>
<dbReference type="InterPro" id="IPR043502">
    <property type="entry name" value="DNA/RNA_pol_sf"/>
</dbReference>
<keyword evidence="1" id="KW-0548">Nucleotidyltransferase</keyword>
<dbReference type="Gene3D" id="3.30.70.270">
    <property type="match status" value="1"/>
</dbReference>